<organism evidence="4 5">
    <name type="scientific">Sphingobacterium kitahiroshimense</name>
    <dbReference type="NCBI Taxonomy" id="470446"/>
    <lineage>
        <taxon>Bacteria</taxon>
        <taxon>Pseudomonadati</taxon>
        <taxon>Bacteroidota</taxon>
        <taxon>Sphingobacteriia</taxon>
        <taxon>Sphingobacteriales</taxon>
        <taxon>Sphingobacteriaceae</taxon>
        <taxon>Sphingobacterium</taxon>
    </lineage>
</organism>
<keyword evidence="5" id="KW-1185">Reference proteome</keyword>
<accession>A0ABV0BSL6</accession>
<protein>
    <submittedName>
        <fullName evidence="4">Glycoside hydrolase family 130 protein</fullName>
    </submittedName>
</protein>
<sequence length="492" mass="56578">MYKPVQVNRKDIYFRPDTKRVLARFFSLGDERSIKVIHRVLQLSDEKQKEVFGQVLRSYSQRHRSIVKVFERNFDRIRHLLERLEMPTDKISMTAKLLIGSYFTMEYSIESAALFNPSIVEHPDQSELYKGEKRVIISFRATGEGHVSSIVFRSGYIDTENNIHLDVVGTLLDKPINIKNHRYNKNSFISKLVELHPKDATAMQKLSENLTETFTYEELKRYVEGIRAEIEHTEDNDSILKQAIWLASSHYEMTFSLDTSISERVIFPISDTEKRGIEDARFVRFITPKGEVIYYATYTAYDGFSILPKLLTTKDFYHFTVKPIHGEIANKGAAIFPRKIKGKYAMLCRIDGENNYIAYSDYINIWNEAIHLVQEPESPYEFIQIGNCGSPIETAAGWLIITHSVGPMREYSIGASLLDLENPHIEIGRLSLPILTPNDMEREGYVPNVVYSCGAIVHNDQLIMPYAMSDYASTYATINLNELIQAILQPEI</sequence>
<dbReference type="EMBL" id="JBDJNQ010000004">
    <property type="protein sequence ID" value="MEN5377780.1"/>
    <property type="molecule type" value="Genomic_DNA"/>
</dbReference>
<dbReference type="CDD" id="cd18613">
    <property type="entry name" value="GH130"/>
    <property type="match status" value="1"/>
</dbReference>
<evidence type="ECO:0000313" key="4">
    <source>
        <dbReference type="EMBL" id="MEN5377780.1"/>
    </source>
</evidence>
<dbReference type="PANTHER" id="PTHR34106">
    <property type="entry name" value="GLYCOSIDASE"/>
    <property type="match status" value="1"/>
</dbReference>
<dbReference type="Pfam" id="PF04041">
    <property type="entry name" value="Glyco_hydro_130"/>
    <property type="match status" value="1"/>
</dbReference>
<evidence type="ECO:0000256" key="2">
    <source>
        <dbReference type="ARBA" id="ARBA00022679"/>
    </source>
</evidence>
<gene>
    <name evidence="4" type="ORF">ABE541_10935</name>
</gene>
<comment type="caution">
    <text evidence="4">The sequence shown here is derived from an EMBL/GenBank/DDBJ whole genome shotgun (WGS) entry which is preliminary data.</text>
</comment>
<evidence type="ECO:0000256" key="3">
    <source>
        <dbReference type="ARBA" id="ARBA00024356"/>
    </source>
</evidence>
<keyword evidence="1" id="KW-0328">Glycosyltransferase</keyword>
<evidence type="ECO:0000256" key="1">
    <source>
        <dbReference type="ARBA" id="ARBA00022676"/>
    </source>
</evidence>
<keyword evidence="4" id="KW-0378">Hydrolase</keyword>
<dbReference type="SUPFAM" id="SSF75005">
    <property type="entry name" value="Arabinanase/levansucrase/invertase"/>
    <property type="match status" value="1"/>
</dbReference>
<dbReference type="GO" id="GO:0016787">
    <property type="term" value="F:hydrolase activity"/>
    <property type="evidence" value="ECO:0007669"/>
    <property type="project" value="UniProtKB-KW"/>
</dbReference>
<evidence type="ECO:0000313" key="5">
    <source>
        <dbReference type="Proteomes" id="UP001409291"/>
    </source>
</evidence>
<dbReference type="Gene3D" id="2.115.10.20">
    <property type="entry name" value="Glycosyl hydrolase domain, family 43"/>
    <property type="match status" value="1"/>
</dbReference>
<dbReference type="Proteomes" id="UP001409291">
    <property type="component" value="Unassembled WGS sequence"/>
</dbReference>
<reference evidence="4 5" key="1">
    <citation type="submission" date="2024-04" db="EMBL/GenBank/DDBJ databases">
        <title>WGS of bacteria from Torrens River.</title>
        <authorList>
            <person name="Wyrsch E.R."/>
            <person name="Drigo B."/>
        </authorList>
    </citation>
    <scope>NUCLEOTIDE SEQUENCE [LARGE SCALE GENOMIC DNA]</scope>
    <source>
        <strain evidence="4 5">TWI391</strain>
    </source>
</reference>
<dbReference type="PANTHER" id="PTHR34106:SF4">
    <property type="entry name" value="BLL5143 PROTEIN"/>
    <property type="match status" value="1"/>
</dbReference>
<proteinExistence type="inferred from homology"/>
<dbReference type="InterPro" id="IPR007184">
    <property type="entry name" value="Mannoside_phosphorylase"/>
</dbReference>
<dbReference type="InterPro" id="IPR023296">
    <property type="entry name" value="Glyco_hydro_beta-prop_sf"/>
</dbReference>
<keyword evidence="2" id="KW-0808">Transferase</keyword>
<dbReference type="RefSeq" id="WP_132773521.1">
    <property type="nucleotide sequence ID" value="NZ_JAOQNK010000001.1"/>
</dbReference>
<name>A0ABV0BSL6_9SPHI</name>
<comment type="similarity">
    <text evidence="3">Belongs to the glycosyl hydrolase 130 family.</text>
</comment>